<reference evidence="3 4" key="1">
    <citation type="submission" date="2020-05" db="EMBL/GenBank/DDBJ databases">
        <title>Complete genome sequencing of Campylobacter and Arcobacter type strains.</title>
        <authorList>
            <person name="Miller W.G."/>
            <person name="Yee E."/>
        </authorList>
    </citation>
    <scope>NUCLEOTIDE SEQUENCE [LARGE SCALE GENOMIC DNA]</scope>
    <source>
        <strain evidence="3 4">LMG 25694</strain>
    </source>
</reference>
<evidence type="ECO:0000313" key="3">
    <source>
        <dbReference type="EMBL" id="QKF77438.1"/>
    </source>
</evidence>
<dbReference type="EMBL" id="CP053835">
    <property type="protein sequence ID" value="QKF77438.1"/>
    <property type="molecule type" value="Genomic_DNA"/>
</dbReference>
<evidence type="ECO:0000256" key="1">
    <source>
        <dbReference type="SAM" id="Coils"/>
    </source>
</evidence>
<dbReference type="GO" id="GO:0005524">
    <property type="term" value="F:ATP binding"/>
    <property type="evidence" value="ECO:0007669"/>
    <property type="project" value="UniProtKB-KW"/>
</dbReference>
<dbReference type="PANTHER" id="PTHR43581">
    <property type="entry name" value="ATP/GTP PHOSPHATASE"/>
    <property type="match status" value="1"/>
</dbReference>
<evidence type="ECO:0000259" key="2">
    <source>
        <dbReference type="Pfam" id="PF13175"/>
    </source>
</evidence>
<evidence type="ECO:0000313" key="4">
    <source>
        <dbReference type="Proteomes" id="UP000503313"/>
    </source>
</evidence>
<keyword evidence="3" id="KW-0067">ATP-binding</keyword>
<keyword evidence="1" id="KW-0175">Coiled coil</keyword>
<dbReference type="Gene3D" id="3.40.50.300">
    <property type="entry name" value="P-loop containing nucleotide triphosphate hydrolases"/>
    <property type="match status" value="1"/>
</dbReference>
<proteinExistence type="predicted"/>
<keyword evidence="4" id="KW-1185">Reference proteome</keyword>
<gene>
    <name evidence="3" type="ORF">ADFLV_1409</name>
</gene>
<dbReference type="InterPro" id="IPR041685">
    <property type="entry name" value="AAA_GajA/Old/RecF-like"/>
</dbReference>
<dbReference type="SUPFAM" id="SSF52540">
    <property type="entry name" value="P-loop containing nucleoside triphosphate hydrolases"/>
    <property type="match status" value="1"/>
</dbReference>
<dbReference type="Proteomes" id="UP000503313">
    <property type="component" value="Chromosome"/>
</dbReference>
<dbReference type="AlphaFoldDB" id="A0AAE7E7J6"/>
<dbReference type="RefSeq" id="WP_129011514.1">
    <property type="nucleotide sequence ID" value="NZ_CP053835.1"/>
</dbReference>
<dbReference type="InterPro" id="IPR027417">
    <property type="entry name" value="P-loop_NTPase"/>
</dbReference>
<sequence>MKLKKLRLENFRSYRELDINFDYNMNIIIGKNDVGKSTVMEALEIFFNNDLVKLQQDDLNIDAQKEGMTSLKIILSFKVEDSDTIVIDSSNPTNLEDEFLLDKNGLLTLIQECDCSKNITKASIKYSLECDYPSVWKDKPKINLKINDLKKELNELVDNEVISEEAYESITKSANAPIRQALYKYLLEEEDKNDRTTIQIDLAKGDESKSLKESIDKNLPLYFLFQSDRANKDSDDDVQNPLKIAIQKALQNDKIKNMLDEVEKLMKEQIKQVGDDTLAKLQEMDPAIASTLNPNYSKEPDWKSVFKFNFTGNDIPLNKRGSGVRRLVLLNYFRAEADRKINDRYNKSVIYAIEEPETSQHPDYQQMLIKSLLELSSHKNHQVIITTHTPNIAKMVELENVIAIIKDETGNIKKYKDFDLLFEDIKNTLGVLPSIDIKNISKVKCIVCLEGKLDVEFLLNINDQISEYKEIIELKDNNEILIIPMGGSTIQYWANKNLLKKLQINQVHIYDSDIGSDEPNKYSKYFDSINSQGLNNFTFETKKREMENYIHHNIINDTYEGFPIIYSEEWDTLDLGEEVAKYVHNNSENSEIDWDEIEDKDKKKKKVSRVKQRFNEELSKQITKQHLEELEAFEEIKEWFEKIKEATRG</sequence>
<dbReference type="KEGG" id="adz:ADFLV_1409"/>
<feature type="domain" description="Endonuclease GajA/Old nuclease/RecF-like AAA" evidence="2">
    <location>
        <begin position="1"/>
        <end position="393"/>
    </location>
</feature>
<keyword evidence="3" id="KW-0547">Nucleotide-binding</keyword>
<accession>A0AAE7E7J6</accession>
<dbReference type="Pfam" id="PF13175">
    <property type="entry name" value="AAA_15"/>
    <property type="match status" value="1"/>
</dbReference>
<feature type="coiled-coil region" evidence="1">
    <location>
        <begin position="139"/>
        <end position="166"/>
    </location>
</feature>
<organism evidence="3 4">
    <name type="scientific">Arcobacter defluvii</name>
    <dbReference type="NCBI Taxonomy" id="873191"/>
    <lineage>
        <taxon>Bacteria</taxon>
        <taxon>Pseudomonadati</taxon>
        <taxon>Campylobacterota</taxon>
        <taxon>Epsilonproteobacteria</taxon>
        <taxon>Campylobacterales</taxon>
        <taxon>Arcobacteraceae</taxon>
        <taxon>Arcobacter</taxon>
    </lineage>
</organism>
<dbReference type="InterPro" id="IPR051396">
    <property type="entry name" value="Bact_Antivir_Def_Nuclease"/>
</dbReference>
<dbReference type="PANTHER" id="PTHR43581:SF4">
    <property type="entry name" value="ATP_GTP PHOSPHATASE"/>
    <property type="match status" value="1"/>
</dbReference>
<name>A0AAE7E7J6_9BACT</name>
<protein>
    <submittedName>
        <fullName evidence="3">ATP-binding protein (AAA domain)</fullName>
    </submittedName>
</protein>